<organism evidence="2 3">
    <name type="scientific">Elysia marginata</name>
    <dbReference type="NCBI Taxonomy" id="1093978"/>
    <lineage>
        <taxon>Eukaryota</taxon>
        <taxon>Metazoa</taxon>
        <taxon>Spiralia</taxon>
        <taxon>Lophotrochozoa</taxon>
        <taxon>Mollusca</taxon>
        <taxon>Gastropoda</taxon>
        <taxon>Heterobranchia</taxon>
        <taxon>Euthyneura</taxon>
        <taxon>Panpulmonata</taxon>
        <taxon>Sacoglossa</taxon>
        <taxon>Placobranchoidea</taxon>
        <taxon>Plakobranchidae</taxon>
        <taxon>Elysia</taxon>
    </lineage>
</organism>
<feature type="compositionally biased region" description="Low complexity" evidence="1">
    <location>
        <begin position="124"/>
        <end position="141"/>
    </location>
</feature>
<proteinExistence type="predicted"/>
<name>A0AAV4FC73_9GAST</name>
<dbReference type="AlphaFoldDB" id="A0AAV4FC73"/>
<protein>
    <recommendedName>
        <fullName evidence="4">WAP domain-containing protein</fullName>
    </recommendedName>
</protein>
<accession>A0AAV4FC73</accession>
<evidence type="ECO:0008006" key="4">
    <source>
        <dbReference type="Google" id="ProtNLM"/>
    </source>
</evidence>
<dbReference type="EMBL" id="BMAT01004245">
    <property type="protein sequence ID" value="GFR70988.1"/>
    <property type="molecule type" value="Genomic_DNA"/>
</dbReference>
<feature type="non-terminal residue" evidence="2">
    <location>
        <position position="205"/>
    </location>
</feature>
<evidence type="ECO:0000313" key="3">
    <source>
        <dbReference type="Proteomes" id="UP000762676"/>
    </source>
</evidence>
<reference evidence="2 3" key="1">
    <citation type="journal article" date="2021" name="Elife">
        <title>Chloroplast acquisition without the gene transfer in kleptoplastic sea slugs, Plakobranchus ocellatus.</title>
        <authorList>
            <person name="Maeda T."/>
            <person name="Takahashi S."/>
            <person name="Yoshida T."/>
            <person name="Shimamura S."/>
            <person name="Takaki Y."/>
            <person name="Nagai Y."/>
            <person name="Toyoda A."/>
            <person name="Suzuki Y."/>
            <person name="Arimoto A."/>
            <person name="Ishii H."/>
            <person name="Satoh N."/>
            <person name="Nishiyama T."/>
            <person name="Hasebe M."/>
            <person name="Maruyama T."/>
            <person name="Minagawa J."/>
            <person name="Obokata J."/>
            <person name="Shigenobu S."/>
        </authorList>
    </citation>
    <scope>NUCLEOTIDE SEQUENCE [LARGE SCALE GENOMIC DNA]</scope>
</reference>
<keyword evidence="3" id="KW-1185">Reference proteome</keyword>
<comment type="caution">
    <text evidence="2">The sequence shown here is derived from an EMBL/GenBank/DDBJ whole genome shotgun (WGS) entry which is preliminary data.</text>
</comment>
<evidence type="ECO:0000256" key="1">
    <source>
        <dbReference type="SAM" id="MobiDB-lite"/>
    </source>
</evidence>
<dbReference type="Proteomes" id="UP000762676">
    <property type="component" value="Unassembled WGS sequence"/>
</dbReference>
<evidence type="ECO:0000313" key="2">
    <source>
        <dbReference type="EMBL" id="GFR70988.1"/>
    </source>
</evidence>
<gene>
    <name evidence="2" type="ORF">ElyMa_002085600</name>
</gene>
<sequence>MRESGKKDKELAQACTSLYGGTCLADVKLCPTGNHATYGQCDGNQACCFGAYDVTTPRQTTSKPAATVQSGNVPQHYLCHDVYGGTCLANLMACPTGNHATYGQCDGGQVCCFGPKPISATAQTTEATTKATTATRPRTTASSGGGGPQHYLCHDVYGGTCLADLMACPTGNHATYGQCDGGKVCCFGYVILAVNTYVMDRSAVS</sequence>
<feature type="region of interest" description="Disordered" evidence="1">
    <location>
        <begin position="124"/>
        <end position="146"/>
    </location>
</feature>